<keyword evidence="5 12" id="KW-0863">Zinc-finger</keyword>
<dbReference type="Gene3D" id="2.170.270.10">
    <property type="entry name" value="SET domain"/>
    <property type="match status" value="1"/>
</dbReference>
<dbReference type="PROSITE" id="PS50280">
    <property type="entry name" value="SET"/>
    <property type="match status" value="1"/>
</dbReference>
<keyword evidence="9" id="KW-0010">Activator</keyword>
<evidence type="ECO:0000256" key="2">
    <source>
        <dbReference type="ARBA" id="ARBA00006991"/>
    </source>
</evidence>
<dbReference type="GO" id="GO:0010468">
    <property type="term" value="P:regulation of gene expression"/>
    <property type="evidence" value="ECO:0007669"/>
    <property type="project" value="TreeGrafter"/>
</dbReference>
<evidence type="ECO:0000256" key="10">
    <source>
        <dbReference type="ARBA" id="ARBA00023163"/>
    </source>
</evidence>
<dbReference type="FunFam" id="3.30.160.60:FF:000446">
    <property type="entry name" value="Zinc finger protein"/>
    <property type="match status" value="1"/>
</dbReference>
<dbReference type="OrthoDB" id="3533395at2759"/>
<dbReference type="EnsemblMetazoa" id="XM_038201014.1">
    <property type="protein sequence ID" value="XP_038056942.1"/>
    <property type="gene ID" value="LOC119728692"/>
</dbReference>
<dbReference type="GO" id="GO:0010557">
    <property type="term" value="P:positive regulation of macromolecule biosynthetic process"/>
    <property type="evidence" value="ECO:0007669"/>
    <property type="project" value="UniProtKB-ARBA"/>
</dbReference>
<keyword evidence="10" id="KW-0804">Transcription</keyword>
<evidence type="ECO:0000259" key="15">
    <source>
        <dbReference type="PROSITE" id="PS50280"/>
    </source>
</evidence>
<dbReference type="PROSITE" id="PS50157">
    <property type="entry name" value="ZINC_FINGER_C2H2_2"/>
    <property type="match status" value="7"/>
</dbReference>
<dbReference type="PANTHER" id="PTHR16515">
    <property type="entry name" value="PR DOMAIN ZINC FINGER PROTEIN"/>
    <property type="match status" value="1"/>
</dbReference>
<keyword evidence="7" id="KW-0805">Transcription regulation</keyword>
<evidence type="ECO:0000256" key="4">
    <source>
        <dbReference type="ARBA" id="ARBA00022737"/>
    </source>
</evidence>
<keyword evidence="11" id="KW-0539">Nucleus</keyword>
<dbReference type="GO" id="GO:0003677">
    <property type="term" value="F:DNA binding"/>
    <property type="evidence" value="ECO:0007669"/>
    <property type="project" value="UniProtKB-KW"/>
</dbReference>
<comment type="similarity">
    <text evidence="2">Belongs to the krueppel C2H2-type zinc-finger protein family.</text>
</comment>
<evidence type="ECO:0000256" key="1">
    <source>
        <dbReference type="ARBA" id="ARBA00004123"/>
    </source>
</evidence>
<feature type="domain" description="C2H2-type" evidence="14">
    <location>
        <begin position="437"/>
        <end position="464"/>
    </location>
</feature>
<evidence type="ECO:0000256" key="5">
    <source>
        <dbReference type="ARBA" id="ARBA00022771"/>
    </source>
</evidence>
<keyword evidence="17" id="KW-1185">Reference proteome</keyword>
<dbReference type="Gene3D" id="3.30.160.60">
    <property type="entry name" value="Classic Zinc Finger"/>
    <property type="match status" value="6"/>
</dbReference>
<name>A0A913ZZE3_PATMI</name>
<evidence type="ECO:0000256" key="6">
    <source>
        <dbReference type="ARBA" id="ARBA00022833"/>
    </source>
</evidence>
<evidence type="ECO:0008006" key="18">
    <source>
        <dbReference type="Google" id="ProtNLM"/>
    </source>
</evidence>
<protein>
    <recommendedName>
        <fullName evidence="18">PR domain zinc finger protein 10</fullName>
    </recommendedName>
</protein>
<evidence type="ECO:0000256" key="11">
    <source>
        <dbReference type="ARBA" id="ARBA00023242"/>
    </source>
</evidence>
<organism evidence="16 17">
    <name type="scientific">Patiria miniata</name>
    <name type="common">Bat star</name>
    <name type="synonym">Asterina miniata</name>
    <dbReference type="NCBI Taxonomy" id="46514"/>
    <lineage>
        <taxon>Eukaryota</taxon>
        <taxon>Metazoa</taxon>
        <taxon>Echinodermata</taxon>
        <taxon>Eleutherozoa</taxon>
        <taxon>Asterozoa</taxon>
        <taxon>Asteroidea</taxon>
        <taxon>Valvatacea</taxon>
        <taxon>Valvatida</taxon>
        <taxon>Asterinidae</taxon>
        <taxon>Patiria</taxon>
    </lineage>
</organism>
<dbReference type="PROSITE" id="PS00028">
    <property type="entry name" value="ZINC_FINGER_C2H2_1"/>
    <property type="match status" value="7"/>
</dbReference>
<evidence type="ECO:0000259" key="14">
    <source>
        <dbReference type="PROSITE" id="PS50157"/>
    </source>
</evidence>
<keyword evidence="4" id="KW-0677">Repeat</keyword>
<evidence type="ECO:0000313" key="17">
    <source>
        <dbReference type="Proteomes" id="UP000887568"/>
    </source>
</evidence>
<feature type="domain" description="C2H2-type" evidence="14">
    <location>
        <begin position="499"/>
        <end position="527"/>
    </location>
</feature>
<evidence type="ECO:0000256" key="3">
    <source>
        <dbReference type="ARBA" id="ARBA00022723"/>
    </source>
</evidence>
<dbReference type="PANTHER" id="PTHR16515:SF2">
    <property type="entry name" value="PR DOMAIN ZINC FINGER PROTEIN 4"/>
    <property type="match status" value="1"/>
</dbReference>
<feature type="region of interest" description="Disordered" evidence="13">
    <location>
        <begin position="695"/>
        <end position="716"/>
    </location>
</feature>
<reference evidence="16" key="1">
    <citation type="submission" date="2022-11" db="UniProtKB">
        <authorList>
            <consortium name="EnsemblMetazoa"/>
        </authorList>
    </citation>
    <scope>IDENTIFICATION</scope>
</reference>
<evidence type="ECO:0000313" key="16">
    <source>
        <dbReference type="EnsemblMetazoa" id="XP_038056942.1"/>
    </source>
</evidence>
<proteinExistence type="inferred from homology"/>
<evidence type="ECO:0000256" key="9">
    <source>
        <dbReference type="ARBA" id="ARBA00023159"/>
    </source>
</evidence>
<keyword evidence="6" id="KW-0862">Zinc</keyword>
<dbReference type="GO" id="GO:0005634">
    <property type="term" value="C:nucleus"/>
    <property type="evidence" value="ECO:0007669"/>
    <property type="project" value="UniProtKB-SubCell"/>
</dbReference>
<dbReference type="InterPro" id="IPR001214">
    <property type="entry name" value="SET_dom"/>
</dbReference>
<dbReference type="SUPFAM" id="SSF57667">
    <property type="entry name" value="beta-beta-alpha zinc fingers"/>
    <property type="match status" value="4"/>
</dbReference>
<accession>A0A913ZZE3</accession>
<dbReference type="InterPro" id="IPR036236">
    <property type="entry name" value="Znf_C2H2_sf"/>
</dbReference>
<dbReference type="FunFam" id="3.30.160.60:FF:000256">
    <property type="entry name" value="PLAG1 like zinc finger 2"/>
    <property type="match status" value="1"/>
</dbReference>
<dbReference type="RefSeq" id="XP_038056942.1">
    <property type="nucleotide sequence ID" value="XM_038201014.1"/>
</dbReference>
<keyword evidence="8" id="KW-0238">DNA-binding</keyword>
<dbReference type="Pfam" id="PF21549">
    <property type="entry name" value="PRDM2_PR"/>
    <property type="match status" value="1"/>
</dbReference>
<feature type="domain" description="SET" evidence="15">
    <location>
        <begin position="55"/>
        <end position="168"/>
    </location>
</feature>
<evidence type="ECO:0000256" key="8">
    <source>
        <dbReference type="ARBA" id="ARBA00023125"/>
    </source>
</evidence>
<evidence type="ECO:0000256" key="13">
    <source>
        <dbReference type="SAM" id="MobiDB-lite"/>
    </source>
</evidence>
<dbReference type="EnsemblMetazoa" id="XM_038201015.1">
    <property type="protein sequence ID" value="XP_038056943.1"/>
    <property type="gene ID" value="LOC119728692"/>
</dbReference>
<feature type="domain" description="C2H2-type" evidence="14">
    <location>
        <begin position="321"/>
        <end position="348"/>
    </location>
</feature>
<evidence type="ECO:0000256" key="7">
    <source>
        <dbReference type="ARBA" id="ARBA00023015"/>
    </source>
</evidence>
<feature type="domain" description="C2H2-type" evidence="14">
    <location>
        <begin position="408"/>
        <end position="435"/>
    </location>
</feature>
<dbReference type="InterPro" id="IPR050331">
    <property type="entry name" value="Zinc_finger"/>
</dbReference>
<feature type="domain" description="C2H2-type" evidence="14">
    <location>
        <begin position="379"/>
        <end position="406"/>
    </location>
</feature>
<dbReference type="OMA" id="FKTENHT"/>
<dbReference type="Proteomes" id="UP000887568">
    <property type="component" value="Unplaced"/>
</dbReference>
<comment type="subcellular location">
    <subcellularLocation>
        <location evidence="1">Nucleus</location>
    </subcellularLocation>
</comment>
<dbReference type="FunFam" id="3.30.160.60:FF:000425">
    <property type="entry name" value="PLAG1 like zinc finger 1"/>
    <property type="match status" value="1"/>
</dbReference>
<evidence type="ECO:0000256" key="12">
    <source>
        <dbReference type="PROSITE-ProRule" id="PRU00042"/>
    </source>
</evidence>
<feature type="domain" description="C2H2-type" evidence="14">
    <location>
        <begin position="349"/>
        <end position="378"/>
    </location>
</feature>
<dbReference type="GO" id="GO:0008270">
    <property type="term" value="F:zinc ion binding"/>
    <property type="evidence" value="ECO:0007669"/>
    <property type="project" value="UniProtKB-KW"/>
</dbReference>
<keyword evidence="3" id="KW-0479">Metal-binding</keyword>
<dbReference type="GeneID" id="119728692"/>
<dbReference type="RefSeq" id="XP_038056943.1">
    <property type="nucleotide sequence ID" value="XM_038201015.1"/>
</dbReference>
<dbReference type="InterPro" id="IPR013087">
    <property type="entry name" value="Znf_C2H2_type"/>
</dbReference>
<feature type="domain" description="C2H2-type" evidence="14">
    <location>
        <begin position="471"/>
        <end position="498"/>
    </location>
</feature>
<sequence length="763" mass="87306">MTYMTHNTDMLIAGCEDCGQSHLGDCPIHGPLLKVRDKSIPTRARLTLPHYLMLKDLELHTANEQVVGVFARKLIQQRTQFGPFIAPRVPKLETLRLDNAPIYKVFRNGIEVSTLDLSNENACSWMMFVRLATTFDEQNLVAYQFNEDIYFATCKPVAPHAELRVWYASDYAHTMNVTLLCANKPDGSAKTETSLIQSTDEQNQFDVKETLQELHEKDKNNNSACASSCEPWKCSNCSKVFGTFSLLEVHSCESKIKRAKPCQQQNVRTSQNRLSARQSKVCEKTQQLELGNKDLHVYTQVKKEENPGPSKLHVRKEPMTFACHLCPKVFLNHDKLKTHSYIHTGERPFLCTNSQCTKAFISKYKLLRHMTTHSPMKIHICSYCDKKFHRKDHLKNHLQTHDPNKISFRCTYCGKMYNTKPGFKKHMALHAAASGELTCKICNKDFENTHNLLEHIKFHSGKSSGTKEKKHQCEHCDRQFYTRKDVRRHMVVHTGRKDFLCQACGQRFGRKDHLVRHTRKSHDRSNNIRVKLDEQELATAKVQQALEIDQFQGQLHIPFTEEIPVHCSVGHFTPSSHRLTDLLKVPPVPPPTFSNKISRGFPSPAKQTVRVNARERMRIEPAVETESLNVKNISGESLCSESIDLGQGVGFLPIQHQTQSGTPYAMCPANVTQSPKTPPEHHQEITCKLHQHQLHQSPQSHFQQQTKLQRQHHPQQQLQMIHDVHPPLSSTQTSSISQTCSKVLQVPFLDMRSALPQFHQAFQ</sequence>
<dbReference type="Pfam" id="PF00096">
    <property type="entry name" value="zf-C2H2"/>
    <property type="match status" value="5"/>
</dbReference>
<dbReference type="SMART" id="SM00355">
    <property type="entry name" value="ZnF_C2H2"/>
    <property type="match status" value="8"/>
</dbReference>
<dbReference type="InterPro" id="IPR046341">
    <property type="entry name" value="SET_dom_sf"/>
</dbReference>
<dbReference type="FunFam" id="3.30.160.60:FF:000231">
    <property type="entry name" value="PLAG1 like zinc finger 2"/>
    <property type="match status" value="1"/>
</dbReference>
<dbReference type="AlphaFoldDB" id="A0A913ZZE3"/>